<evidence type="ECO:0000259" key="2">
    <source>
        <dbReference type="Pfam" id="PF02120"/>
    </source>
</evidence>
<feature type="region of interest" description="Disordered" evidence="1">
    <location>
        <begin position="36"/>
        <end position="70"/>
    </location>
</feature>
<dbReference type="InterPro" id="IPR021136">
    <property type="entry name" value="Flagellar_hook_control-like_C"/>
</dbReference>
<proteinExistence type="predicted"/>
<reference evidence="3 4" key="1">
    <citation type="submission" date="2013-03" db="EMBL/GenBank/DDBJ databases">
        <title>Salinisphaera hydrothermalis C41B8 Genome Sequencing.</title>
        <authorList>
            <person name="Li C."/>
            <person name="Lai Q."/>
            <person name="Shao Z."/>
        </authorList>
    </citation>
    <scope>NUCLEOTIDE SEQUENCE [LARGE SCALE GENOMIC DNA]</scope>
    <source>
        <strain evidence="3 4">C41B8</strain>
    </source>
</reference>
<dbReference type="eggNOG" id="COG3144">
    <property type="taxonomic scope" value="Bacteria"/>
</dbReference>
<accession>A0A084IMX0</accession>
<feature type="compositionally biased region" description="Low complexity" evidence="1">
    <location>
        <begin position="201"/>
        <end position="210"/>
    </location>
</feature>
<protein>
    <recommendedName>
        <fullName evidence="2">Flagellar hook-length control protein-like C-terminal domain-containing protein</fullName>
    </recommendedName>
</protein>
<organism evidence="3 4">
    <name type="scientific">Salinisphaera hydrothermalis (strain C41B8)</name>
    <dbReference type="NCBI Taxonomy" id="1304275"/>
    <lineage>
        <taxon>Bacteria</taxon>
        <taxon>Pseudomonadati</taxon>
        <taxon>Pseudomonadota</taxon>
        <taxon>Gammaproteobacteria</taxon>
        <taxon>Salinisphaerales</taxon>
        <taxon>Salinisphaeraceae</taxon>
        <taxon>Salinisphaera</taxon>
    </lineage>
</organism>
<evidence type="ECO:0000256" key="1">
    <source>
        <dbReference type="SAM" id="MobiDB-lite"/>
    </source>
</evidence>
<evidence type="ECO:0000313" key="3">
    <source>
        <dbReference type="EMBL" id="KEZ78054.1"/>
    </source>
</evidence>
<dbReference type="RefSeq" id="WP_037336015.1">
    <property type="nucleotide sequence ID" value="NZ_APNK01000007.1"/>
</dbReference>
<feature type="compositionally biased region" description="Low complexity" evidence="1">
    <location>
        <begin position="57"/>
        <end position="70"/>
    </location>
</feature>
<dbReference type="Pfam" id="PF02120">
    <property type="entry name" value="Flg_hook"/>
    <property type="match status" value="1"/>
</dbReference>
<sequence length="333" mass="34266">MGTITPILDTLLPQVLGRAGDVARVGARAAQAPLSGLRPVSGEMSPLTQRGTPAYPGRESSAGSVRAASGASVRGTAADAANAREFARSITSEPGSSGRSAELHLSRAGGALARLLADLGPGRGSSAVTAAQPLSAGVPRPATLAGVLAQQVTQSGLFYESHLAAWVRGQLPRARLSDEPQVRLVHARGASDQGAGQNSHGAGASTAATGPIDPKLAPLVRQQIELLASGVFQWQGEAWVDAPMRWTVERREEDATETDRSAPVTTSLSLDLPGIGAFEAKLRLAGDRISVAAWAEPGAGRALIAADLETLRRRLRDAGLNASSVRLVTEPAA</sequence>
<name>A0A084IMX0_SALHC</name>
<feature type="domain" description="Flagellar hook-length control protein-like C-terminal" evidence="2">
    <location>
        <begin position="265"/>
        <end position="326"/>
    </location>
</feature>
<keyword evidence="4" id="KW-1185">Reference proteome</keyword>
<dbReference type="AlphaFoldDB" id="A0A084IMX0"/>
<dbReference type="EMBL" id="APNK01000007">
    <property type="protein sequence ID" value="KEZ78054.1"/>
    <property type="molecule type" value="Genomic_DNA"/>
</dbReference>
<dbReference type="OrthoDB" id="5296742at2"/>
<dbReference type="Proteomes" id="UP000028302">
    <property type="component" value="Unassembled WGS sequence"/>
</dbReference>
<evidence type="ECO:0000313" key="4">
    <source>
        <dbReference type="Proteomes" id="UP000028302"/>
    </source>
</evidence>
<comment type="caution">
    <text evidence="3">The sequence shown here is derived from an EMBL/GenBank/DDBJ whole genome shotgun (WGS) entry which is preliminary data.</text>
</comment>
<feature type="region of interest" description="Disordered" evidence="1">
    <location>
        <begin position="188"/>
        <end position="210"/>
    </location>
</feature>
<gene>
    <name evidence="3" type="ORF">C41B8_07157</name>
</gene>
<dbReference type="STRING" id="1304275.C41B8_07157"/>